<evidence type="ECO:0000256" key="1">
    <source>
        <dbReference type="SAM" id="MobiDB-lite"/>
    </source>
</evidence>
<organism evidence="2 3">
    <name type="scientific">Alternaria alternata</name>
    <name type="common">Alternaria rot fungus</name>
    <name type="synonym">Torula alternata</name>
    <dbReference type="NCBI Taxonomy" id="5599"/>
    <lineage>
        <taxon>Eukaryota</taxon>
        <taxon>Fungi</taxon>
        <taxon>Dikarya</taxon>
        <taxon>Ascomycota</taxon>
        <taxon>Pezizomycotina</taxon>
        <taxon>Dothideomycetes</taxon>
        <taxon>Pleosporomycetidae</taxon>
        <taxon>Pleosporales</taxon>
        <taxon>Pleosporineae</taxon>
        <taxon>Pleosporaceae</taxon>
        <taxon>Alternaria</taxon>
        <taxon>Alternaria sect. Alternaria</taxon>
        <taxon>Alternaria alternata complex</taxon>
    </lineage>
</organism>
<evidence type="ECO:0000313" key="2">
    <source>
        <dbReference type="EMBL" id="RYN58604.1"/>
    </source>
</evidence>
<feature type="compositionally biased region" description="Polar residues" evidence="1">
    <location>
        <begin position="209"/>
        <end position="224"/>
    </location>
</feature>
<feature type="compositionally biased region" description="Polar residues" evidence="1">
    <location>
        <begin position="459"/>
        <end position="494"/>
    </location>
</feature>
<dbReference type="AlphaFoldDB" id="A0A4Q4MTM8"/>
<proteinExistence type="predicted"/>
<feature type="compositionally biased region" description="Polar residues" evidence="1">
    <location>
        <begin position="504"/>
        <end position="513"/>
    </location>
</feature>
<reference evidence="3" key="1">
    <citation type="journal article" date="2019" name="bioRxiv">
        <title>Genomics, evolutionary history and diagnostics of the Alternaria alternata species group including apple and Asian pear pathotypes.</title>
        <authorList>
            <person name="Armitage A.D."/>
            <person name="Cockerton H.M."/>
            <person name="Sreenivasaprasad S."/>
            <person name="Woodhall J.W."/>
            <person name="Lane C.R."/>
            <person name="Harrison R.J."/>
            <person name="Clarkson J.P."/>
        </authorList>
    </citation>
    <scope>NUCLEOTIDE SEQUENCE [LARGE SCALE GENOMIC DNA]</scope>
    <source>
        <strain evidence="3">FERA 1177</strain>
    </source>
</reference>
<dbReference type="Proteomes" id="UP000291422">
    <property type="component" value="Unassembled WGS sequence"/>
</dbReference>
<dbReference type="VEuPathDB" id="FungiDB:CC77DRAFT_401947"/>
<feature type="region of interest" description="Disordered" evidence="1">
    <location>
        <begin position="252"/>
        <end position="275"/>
    </location>
</feature>
<gene>
    <name evidence="2" type="ORF">AA0117_g13167</name>
</gene>
<evidence type="ECO:0000313" key="3">
    <source>
        <dbReference type="Proteomes" id="UP000291422"/>
    </source>
</evidence>
<comment type="caution">
    <text evidence="2">The sequence shown here is derived from an EMBL/GenBank/DDBJ whole genome shotgun (WGS) entry which is preliminary data.</text>
</comment>
<feature type="region of interest" description="Disordered" evidence="1">
    <location>
        <begin position="459"/>
        <end position="523"/>
    </location>
</feature>
<feature type="region of interest" description="Disordered" evidence="1">
    <location>
        <begin position="156"/>
        <end position="229"/>
    </location>
</feature>
<protein>
    <submittedName>
        <fullName evidence="2">Uncharacterized protein</fullName>
    </submittedName>
</protein>
<accession>A0A4Q4MTM8</accession>
<dbReference type="EMBL" id="PDXD01000147">
    <property type="protein sequence ID" value="RYN58604.1"/>
    <property type="molecule type" value="Genomic_DNA"/>
</dbReference>
<sequence>MNSNGNSVLESERDMRQRDHGEWPVTGREMAACLGLPVSSSSSTKNCGMIKFDNPYFGALFDGLTKVSKELQEEMGTLMHAAADSSIVNQKLENLLVSYGPAIWGRDADRSGLLAPDPKTNYSRDLFYEEPEDRDTLKTYLYRWIKMKALNYANNRKRRMPGKKKRKTIALSIAGNEDSETSPAKRHRSIKPTSYGRTKSPKPPANGGSMDTIQRQPQHASHQTSRQHEVLPHVSICGTRHTNLLSRSHIQNQQPHHLRVLDESQQQQQQQQPDIARLVPHQETSSAGSFSTANLHLLQCQVARDLLDLFRGSSLEPLDEASLARNMYMLWCHSESRFRAELCTHFDLVYKTLRGWLDERQATYKYWNCLQPDPRSLQEQLDCIYAMNELRTIRTKWKGISSTDGLEAEDLLCMAFRALTNMEGCETLYKTGLAHLNYRFLRSEDSRIIIPWETRVTSSNEGAPGTLTNPLHVDSNSGSNTATPLATPGPQTTIHRPASPHQEVASSTRSSGIANGGPREKTSIEVTKSRLVMLKVDRTRLSHLLTQGGHEGTETVSCHRLDHLHGVVAPMLDQRPMFLEDIEKKLSGQENVTAGELQQVVSRTCFLHSPKGYVHNARAS</sequence>
<feature type="compositionally biased region" description="Basic residues" evidence="1">
    <location>
        <begin position="156"/>
        <end position="168"/>
    </location>
</feature>
<name>A0A4Q4MTM8_ALTAL</name>